<feature type="domain" description="PPM-type phosphatase" evidence="2">
    <location>
        <begin position="177"/>
        <end position="385"/>
    </location>
</feature>
<dbReference type="InterPro" id="IPR001932">
    <property type="entry name" value="PPM-type_phosphatase-like_dom"/>
</dbReference>
<dbReference type="RefSeq" id="WP_030319219.1">
    <property type="nucleotide sequence ID" value="NZ_JBIBDZ010000015.1"/>
</dbReference>
<keyword evidence="4" id="KW-1185">Reference proteome</keyword>
<dbReference type="Proteomes" id="UP001602370">
    <property type="component" value="Unassembled WGS sequence"/>
</dbReference>
<comment type="caution">
    <text evidence="3">The sequence shown here is derived from an EMBL/GenBank/DDBJ whole genome shotgun (WGS) entry which is preliminary data.</text>
</comment>
<dbReference type="Gene3D" id="3.60.40.10">
    <property type="entry name" value="PPM-type phosphatase domain"/>
    <property type="match status" value="1"/>
</dbReference>
<dbReference type="PANTHER" id="PTHR43156:SF2">
    <property type="entry name" value="STAGE II SPORULATION PROTEIN E"/>
    <property type="match status" value="1"/>
</dbReference>
<gene>
    <name evidence="3" type="ORF">ACFY8C_35720</name>
</gene>
<evidence type="ECO:0000313" key="4">
    <source>
        <dbReference type="Proteomes" id="UP001602370"/>
    </source>
</evidence>
<dbReference type="SUPFAM" id="SSF81606">
    <property type="entry name" value="PP2C-like"/>
    <property type="match status" value="1"/>
</dbReference>
<dbReference type="PANTHER" id="PTHR43156">
    <property type="entry name" value="STAGE II SPORULATION PROTEIN E-RELATED"/>
    <property type="match status" value="1"/>
</dbReference>
<dbReference type="InterPro" id="IPR036457">
    <property type="entry name" value="PPM-type-like_dom_sf"/>
</dbReference>
<dbReference type="InterPro" id="IPR052016">
    <property type="entry name" value="Bact_Sigma-Reg"/>
</dbReference>
<evidence type="ECO:0000313" key="3">
    <source>
        <dbReference type="EMBL" id="MFF5923630.1"/>
    </source>
</evidence>
<evidence type="ECO:0000259" key="2">
    <source>
        <dbReference type="SMART" id="SM00331"/>
    </source>
</evidence>
<keyword evidence="1 3" id="KW-0378">Hydrolase</keyword>
<name>A0ABW6Y1X7_9ACTN</name>
<dbReference type="EMBL" id="JBIBDZ010000015">
    <property type="protein sequence ID" value="MFF5923630.1"/>
    <property type="molecule type" value="Genomic_DNA"/>
</dbReference>
<dbReference type="GO" id="GO:0004722">
    <property type="term" value="F:protein serine/threonine phosphatase activity"/>
    <property type="evidence" value="ECO:0007669"/>
    <property type="project" value="UniProtKB-EC"/>
</dbReference>
<dbReference type="SMART" id="SM00331">
    <property type="entry name" value="PP2C_SIG"/>
    <property type="match status" value="1"/>
</dbReference>
<proteinExistence type="predicted"/>
<dbReference type="EC" id="3.1.3.16" evidence="3"/>
<dbReference type="Pfam" id="PF07228">
    <property type="entry name" value="SpoIIE"/>
    <property type="match status" value="1"/>
</dbReference>
<sequence length="394" mass="42917">MTGEQIGLAEVLAVAENAAPVDSLDVVTRDLRDRIDARYVSFHCVDVVGRLLMRVHDTAAVRQEEREAEVPLSGTGVYDEVLRGQRLVLVPEGEQGQRVLAPVTHRGDIIGVLEVSLDRAPLTVLEQVETAAHALAYVIVTDRRFTDLYHWGNRTATVSLSAEIQRQLLPSASCCEALQFTLAGALVPASDIAGDTYDYSLDARTLHLSITDAMGHDVSASLMATLLVNASRGARRAGDDLAEQARQTHEALLHHGRHSLATGQLLRIALDGSSAQLVNAGHPWPLRLRDGEVDELKLTVNLPFGIAEQGAYQVQDLDLRPGDRLLLHTDGMQERDARTVDLRGLLRETAEEHPREVVHTLVAAVSDAYGGEPPKDDATVLCLDWRGPWGGHGR</sequence>
<evidence type="ECO:0000256" key="1">
    <source>
        <dbReference type="ARBA" id="ARBA00022801"/>
    </source>
</evidence>
<organism evidence="3 4">
    <name type="scientific">Streptomyces flavochromogenes</name>
    <dbReference type="NCBI Taxonomy" id="68199"/>
    <lineage>
        <taxon>Bacteria</taxon>
        <taxon>Bacillati</taxon>
        <taxon>Actinomycetota</taxon>
        <taxon>Actinomycetes</taxon>
        <taxon>Kitasatosporales</taxon>
        <taxon>Streptomycetaceae</taxon>
        <taxon>Streptomyces</taxon>
    </lineage>
</organism>
<protein>
    <submittedName>
        <fullName evidence="3">PP2C family protein-serine/threonine phosphatase</fullName>
        <ecNumber evidence="3">3.1.3.16</ecNumber>
    </submittedName>
</protein>
<reference evidence="3 4" key="1">
    <citation type="submission" date="2024-10" db="EMBL/GenBank/DDBJ databases">
        <title>The Natural Products Discovery Center: Release of the First 8490 Sequenced Strains for Exploring Actinobacteria Biosynthetic Diversity.</title>
        <authorList>
            <person name="Kalkreuter E."/>
            <person name="Kautsar S.A."/>
            <person name="Yang D."/>
            <person name="Bader C.D."/>
            <person name="Teijaro C.N."/>
            <person name="Fluegel L."/>
            <person name="Davis C.M."/>
            <person name="Simpson J.R."/>
            <person name="Lauterbach L."/>
            <person name="Steele A.D."/>
            <person name="Gui C."/>
            <person name="Meng S."/>
            <person name="Li G."/>
            <person name="Viehrig K."/>
            <person name="Ye F."/>
            <person name="Su P."/>
            <person name="Kiefer A.F."/>
            <person name="Nichols A."/>
            <person name="Cepeda A.J."/>
            <person name="Yan W."/>
            <person name="Fan B."/>
            <person name="Jiang Y."/>
            <person name="Adhikari A."/>
            <person name="Zheng C.-J."/>
            <person name="Schuster L."/>
            <person name="Cowan T.M."/>
            <person name="Smanski M.J."/>
            <person name="Chevrette M.G."/>
            <person name="De Carvalho L.P.S."/>
            <person name="Shen B."/>
        </authorList>
    </citation>
    <scope>NUCLEOTIDE SEQUENCE [LARGE SCALE GENOMIC DNA]</scope>
    <source>
        <strain evidence="3 4">NPDC012605</strain>
    </source>
</reference>
<accession>A0ABW6Y1X7</accession>